<dbReference type="Proteomes" id="UP000673691">
    <property type="component" value="Unassembled WGS sequence"/>
</dbReference>
<dbReference type="EMBL" id="JAEFCI010010830">
    <property type="protein sequence ID" value="KAG5456986.1"/>
    <property type="molecule type" value="Genomic_DNA"/>
</dbReference>
<organism evidence="2 3">
    <name type="scientific">Olpidium bornovanus</name>
    <dbReference type="NCBI Taxonomy" id="278681"/>
    <lineage>
        <taxon>Eukaryota</taxon>
        <taxon>Fungi</taxon>
        <taxon>Fungi incertae sedis</taxon>
        <taxon>Olpidiomycota</taxon>
        <taxon>Olpidiomycotina</taxon>
        <taxon>Olpidiomycetes</taxon>
        <taxon>Olpidiales</taxon>
        <taxon>Olpidiaceae</taxon>
        <taxon>Olpidium</taxon>
    </lineage>
</organism>
<evidence type="ECO:0000313" key="2">
    <source>
        <dbReference type="EMBL" id="KAG5456986.1"/>
    </source>
</evidence>
<dbReference type="AlphaFoldDB" id="A0A8H7ZPA6"/>
<keyword evidence="3" id="KW-1185">Reference proteome</keyword>
<feature type="region of interest" description="Disordered" evidence="1">
    <location>
        <begin position="1"/>
        <end position="22"/>
    </location>
</feature>
<comment type="caution">
    <text evidence="2">The sequence shown here is derived from an EMBL/GenBank/DDBJ whole genome shotgun (WGS) entry which is preliminary data.</text>
</comment>
<accession>A0A8H7ZPA6</accession>
<protein>
    <submittedName>
        <fullName evidence="2">Uncharacterized protein</fullName>
    </submittedName>
</protein>
<gene>
    <name evidence="2" type="ORF">BJ554DRAFT_3118</name>
</gene>
<proteinExistence type="predicted"/>
<evidence type="ECO:0000313" key="3">
    <source>
        <dbReference type="Proteomes" id="UP000673691"/>
    </source>
</evidence>
<reference evidence="2 3" key="1">
    <citation type="journal article" name="Sci. Rep.">
        <title>Genome-scale phylogenetic analyses confirm Olpidium as the closest living zoosporic fungus to the non-flagellated, terrestrial fungi.</title>
        <authorList>
            <person name="Chang Y."/>
            <person name="Rochon D."/>
            <person name="Sekimoto S."/>
            <person name="Wang Y."/>
            <person name="Chovatia M."/>
            <person name="Sandor L."/>
            <person name="Salamov A."/>
            <person name="Grigoriev I.V."/>
            <person name="Stajich J.E."/>
            <person name="Spatafora J.W."/>
        </authorList>
    </citation>
    <scope>NUCLEOTIDE SEQUENCE [LARGE SCALE GENOMIC DNA]</scope>
    <source>
        <strain evidence="2">S191</strain>
    </source>
</reference>
<name>A0A8H7ZPA6_9FUNG</name>
<evidence type="ECO:0000256" key="1">
    <source>
        <dbReference type="SAM" id="MobiDB-lite"/>
    </source>
</evidence>
<sequence>MTLERDRLQREHEFARRRERQDTSRFRTFPDVSVAYADEQEIRDLQANIDRHTRPHSVAGVSGTRLV</sequence>